<evidence type="ECO:0000313" key="1">
    <source>
        <dbReference type="EMBL" id="EET02738.1"/>
    </source>
</evidence>
<dbReference type="AlphaFoldDB" id="A0A0E1VPK8"/>
<protein>
    <submittedName>
        <fullName evidence="1">Uncharacterized protein</fullName>
    </submittedName>
</protein>
<sequence>MNIPTLHKEYRDPIAGVDCGAQRFSLRAHRSYVSGFSAPSFRSQPHASFLLRFSTPLHARRPPSDEHR</sequence>
<dbReference type="Proteomes" id="UP000001812">
    <property type="component" value="Chromosome II"/>
</dbReference>
<name>A0A0E1VPK8_BURPE</name>
<dbReference type="HOGENOM" id="CLU_2785939_0_0_4"/>
<gene>
    <name evidence="1" type="ORF">BURPS1710A_A1997</name>
</gene>
<dbReference type="EMBL" id="CM000833">
    <property type="protein sequence ID" value="EET02738.1"/>
    <property type="molecule type" value="Genomic_DNA"/>
</dbReference>
<proteinExistence type="predicted"/>
<accession>A0A0E1VPK8</accession>
<reference evidence="1" key="1">
    <citation type="submission" date="2009-05" db="EMBL/GenBank/DDBJ databases">
        <authorList>
            <person name="Harkins D.M."/>
            <person name="DeShazer D."/>
            <person name="Woods D.E."/>
            <person name="Brinkac L.M."/>
            <person name="Brown K.A."/>
            <person name="Hung G.C."/>
            <person name="Tuanyok A."/>
            <person name="Zhang B."/>
            <person name="Nierman W.C."/>
        </authorList>
    </citation>
    <scope>NUCLEOTIDE SEQUENCE [LARGE SCALE GENOMIC DNA]</scope>
    <source>
        <strain evidence="1">1710a</strain>
    </source>
</reference>
<organism evidence="1">
    <name type="scientific">Burkholderia pseudomallei 1710a</name>
    <dbReference type="NCBI Taxonomy" id="320371"/>
    <lineage>
        <taxon>Bacteria</taxon>
        <taxon>Pseudomonadati</taxon>
        <taxon>Pseudomonadota</taxon>
        <taxon>Betaproteobacteria</taxon>
        <taxon>Burkholderiales</taxon>
        <taxon>Burkholderiaceae</taxon>
        <taxon>Burkholderia</taxon>
        <taxon>pseudomallei group</taxon>
    </lineage>
</organism>